<feature type="non-terminal residue" evidence="2">
    <location>
        <position position="1"/>
    </location>
</feature>
<organism evidence="2">
    <name type="scientific">Triatoma infestans</name>
    <name type="common">Assassin bug</name>
    <dbReference type="NCBI Taxonomy" id="30076"/>
    <lineage>
        <taxon>Eukaryota</taxon>
        <taxon>Metazoa</taxon>
        <taxon>Ecdysozoa</taxon>
        <taxon>Arthropoda</taxon>
        <taxon>Hexapoda</taxon>
        <taxon>Insecta</taxon>
        <taxon>Pterygota</taxon>
        <taxon>Neoptera</taxon>
        <taxon>Paraneoptera</taxon>
        <taxon>Hemiptera</taxon>
        <taxon>Heteroptera</taxon>
        <taxon>Panheteroptera</taxon>
        <taxon>Cimicomorpha</taxon>
        <taxon>Reduviidae</taxon>
        <taxon>Triatominae</taxon>
        <taxon>Triatoma</taxon>
    </lineage>
</organism>
<dbReference type="EMBL" id="GEMB01001863">
    <property type="protein sequence ID" value="JAS01308.1"/>
    <property type="molecule type" value="Transcribed_RNA"/>
</dbReference>
<protein>
    <submittedName>
        <fullName evidence="2">Inter-alpha-trypsin inhibitor heavy chain h4-like protein</fullName>
    </submittedName>
</protein>
<accession>A0A161MMB3</accession>
<reference evidence="2" key="1">
    <citation type="submission" date="2016-04" db="EMBL/GenBank/DDBJ databases">
        <authorList>
            <person name="Calderon-Fernandez G.M.Sr."/>
        </authorList>
    </citation>
    <scope>NUCLEOTIDE SEQUENCE</scope>
    <source>
        <strain evidence="2">Int1</strain>
        <tissue evidence="2">Integument</tissue>
    </source>
</reference>
<feature type="signal peptide" evidence="1">
    <location>
        <begin position="1"/>
        <end position="29"/>
    </location>
</feature>
<name>A0A161MMB3_TRIIF</name>
<evidence type="ECO:0000313" key="2">
    <source>
        <dbReference type="EMBL" id="JAS01308.1"/>
    </source>
</evidence>
<proteinExistence type="predicted"/>
<sequence length="129" mass="14467">TEWKLVVKKILKILMVLLLLLHKILPTKGNLTLSDLDWLGEILENNYTMEVSIPVGNSTQTYTILNNPVISSYQNCTNLPGICTHLVNCILPDFTASLQEFLRYFCPITGNFVGVCCPFSHIHPSNTDS</sequence>
<keyword evidence="1" id="KW-0732">Signal</keyword>
<dbReference type="AlphaFoldDB" id="A0A161MMB3"/>
<feature type="chain" id="PRO_5007825238" evidence="1">
    <location>
        <begin position="30"/>
        <end position="129"/>
    </location>
</feature>
<evidence type="ECO:0000256" key="1">
    <source>
        <dbReference type="SAM" id="SignalP"/>
    </source>
</evidence>
<reference evidence="2" key="2">
    <citation type="journal article" date="2017" name="J. Med. Entomol.">
        <title>Transcriptome Analysis of the Triatoma infestans (Hemiptera: Reduviidae) Integument.</title>
        <authorList>
            <person name="Calderon-Fernandez G.M."/>
            <person name="Moriconi D.E."/>
            <person name="Dulbecco A.B."/>
            <person name="Juarez M.P."/>
        </authorList>
    </citation>
    <scope>NUCLEOTIDE SEQUENCE</scope>
    <source>
        <strain evidence="2">Int1</strain>
        <tissue evidence="2">Integument</tissue>
    </source>
</reference>